<keyword evidence="3" id="KW-1185">Reference proteome</keyword>
<name>A0AAV4NCQ5_CAEEX</name>
<comment type="caution">
    <text evidence="2">The sequence shown here is derived from an EMBL/GenBank/DDBJ whole genome shotgun (WGS) entry which is preliminary data.</text>
</comment>
<organism evidence="2 3">
    <name type="scientific">Caerostris extrusa</name>
    <name type="common">Bark spider</name>
    <name type="synonym">Caerostris bankana</name>
    <dbReference type="NCBI Taxonomy" id="172846"/>
    <lineage>
        <taxon>Eukaryota</taxon>
        <taxon>Metazoa</taxon>
        <taxon>Ecdysozoa</taxon>
        <taxon>Arthropoda</taxon>
        <taxon>Chelicerata</taxon>
        <taxon>Arachnida</taxon>
        <taxon>Araneae</taxon>
        <taxon>Araneomorphae</taxon>
        <taxon>Entelegynae</taxon>
        <taxon>Araneoidea</taxon>
        <taxon>Araneidae</taxon>
        <taxon>Caerostris</taxon>
    </lineage>
</organism>
<reference evidence="2 3" key="1">
    <citation type="submission" date="2021-06" db="EMBL/GenBank/DDBJ databases">
        <title>Caerostris extrusa draft genome.</title>
        <authorList>
            <person name="Kono N."/>
            <person name="Arakawa K."/>
        </authorList>
    </citation>
    <scope>NUCLEOTIDE SEQUENCE [LARGE SCALE GENOMIC DNA]</scope>
</reference>
<evidence type="ECO:0000256" key="1">
    <source>
        <dbReference type="SAM" id="MobiDB-lite"/>
    </source>
</evidence>
<feature type="region of interest" description="Disordered" evidence="1">
    <location>
        <begin position="1"/>
        <end position="31"/>
    </location>
</feature>
<protein>
    <submittedName>
        <fullName evidence="2">Uncharacterized protein</fullName>
    </submittedName>
</protein>
<dbReference type="Proteomes" id="UP001054945">
    <property type="component" value="Unassembled WGS sequence"/>
</dbReference>
<gene>
    <name evidence="2" type="ORF">CEXT_812801</name>
</gene>
<proteinExistence type="predicted"/>
<accession>A0AAV4NCQ5</accession>
<dbReference type="EMBL" id="BPLR01020783">
    <property type="protein sequence ID" value="GIX82426.1"/>
    <property type="molecule type" value="Genomic_DNA"/>
</dbReference>
<dbReference type="AlphaFoldDB" id="A0AAV4NCQ5"/>
<evidence type="ECO:0000313" key="2">
    <source>
        <dbReference type="EMBL" id="GIX82426.1"/>
    </source>
</evidence>
<sequence length="71" mass="8161">MRKQRKKFPASPAAKFTEDENGASGVLGGNSPEHGKGFWLLAEFYEEIQFVRYPEWLEISTEQILEMLVEV</sequence>
<evidence type="ECO:0000313" key="3">
    <source>
        <dbReference type="Proteomes" id="UP001054945"/>
    </source>
</evidence>